<evidence type="ECO:0000313" key="5">
    <source>
        <dbReference type="Proteomes" id="UP000475582"/>
    </source>
</evidence>
<accession>A0A6L6PQI0</accession>
<feature type="domain" description="SbsA Ig-like" evidence="2">
    <location>
        <begin position="472"/>
        <end position="579"/>
    </location>
</feature>
<comment type="caution">
    <text evidence="4">The sequence shown here is derived from an EMBL/GenBank/DDBJ whole genome shotgun (WGS) entry which is preliminary data.</text>
</comment>
<dbReference type="Proteomes" id="UP000475582">
    <property type="component" value="Unassembled WGS sequence"/>
</dbReference>
<feature type="domain" description="Bacterial Ig-like" evidence="3">
    <location>
        <begin position="251"/>
        <end position="335"/>
    </location>
</feature>
<dbReference type="Pfam" id="PF19077">
    <property type="entry name" value="Big_13"/>
    <property type="match status" value="1"/>
</dbReference>
<evidence type="ECO:0000256" key="1">
    <source>
        <dbReference type="ARBA" id="ARBA00022729"/>
    </source>
</evidence>
<dbReference type="InterPro" id="IPR044016">
    <property type="entry name" value="Big_13"/>
</dbReference>
<dbReference type="InterPro" id="IPR014755">
    <property type="entry name" value="Cu-Rt/internalin_Ig-like"/>
</dbReference>
<reference evidence="4 5" key="1">
    <citation type="submission" date="2019-11" db="EMBL/GenBank/DDBJ databases">
        <title>Type strains purchased from KCTC, JCM and DSMZ.</title>
        <authorList>
            <person name="Lu H."/>
        </authorList>
    </citation>
    <scope>NUCLEOTIDE SEQUENCE [LARGE SCALE GENOMIC DNA]</scope>
    <source>
        <strain evidence="4 5">KCTC 22382</strain>
    </source>
</reference>
<evidence type="ECO:0000313" key="4">
    <source>
        <dbReference type="EMBL" id="MTV41114.1"/>
    </source>
</evidence>
<evidence type="ECO:0000259" key="2">
    <source>
        <dbReference type="Pfam" id="PF13205"/>
    </source>
</evidence>
<dbReference type="Pfam" id="PF13205">
    <property type="entry name" value="Big_5"/>
    <property type="match status" value="1"/>
</dbReference>
<name>A0A6L6PQI0_9BURK</name>
<dbReference type="Gene3D" id="2.60.40.1220">
    <property type="match status" value="1"/>
</dbReference>
<dbReference type="EMBL" id="WNKY01000048">
    <property type="protein sequence ID" value="MTV41114.1"/>
    <property type="molecule type" value="Genomic_DNA"/>
</dbReference>
<gene>
    <name evidence="4" type="ORF">GM676_26485</name>
</gene>
<dbReference type="Gene3D" id="2.60.40.10">
    <property type="entry name" value="Immunoglobulins"/>
    <property type="match status" value="2"/>
</dbReference>
<proteinExistence type="predicted"/>
<dbReference type="AlphaFoldDB" id="A0A6L6PQI0"/>
<evidence type="ECO:0000259" key="3">
    <source>
        <dbReference type="Pfam" id="PF19077"/>
    </source>
</evidence>
<protein>
    <recommendedName>
        <fullName evidence="6">Ig-like domain-containing protein</fullName>
    </recommendedName>
</protein>
<dbReference type="InterPro" id="IPR013783">
    <property type="entry name" value="Ig-like_fold"/>
</dbReference>
<keyword evidence="1" id="KW-0732">Signal</keyword>
<dbReference type="InterPro" id="IPR032812">
    <property type="entry name" value="SbsA_Ig"/>
</dbReference>
<organism evidence="4 5">
    <name type="scientific">Duganella radicis</name>
    <dbReference type="NCBI Taxonomy" id="551988"/>
    <lineage>
        <taxon>Bacteria</taxon>
        <taxon>Pseudomonadati</taxon>
        <taxon>Pseudomonadota</taxon>
        <taxon>Betaproteobacteria</taxon>
        <taxon>Burkholderiales</taxon>
        <taxon>Oxalobacteraceae</taxon>
        <taxon>Telluria group</taxon>
        <taxon>Duganella</taxon>
    </lineage>
</organism>
<dbReference type="RefSeq" id="WP_155467200.1">
    <property type="nucleotide sequence ID" value="NZ_WNKY01000048.1"/>
</dbReference>
<dbReference type="OrthoDB" id="8730513at2"/>
<evidence type="ECO:0008006" key="6">
    <source>
        <dbReference type="Google" id="ProtNLM"/>
    </source>
</evidence>
<sequence>MPAPTLLSVSSSDNSTITLHFDRAVFAGDSSIVISDGYSQRYLGTTGLSSRIVGATDSRVIGSHDSQVSYSGQDVVIHLSSALKSGLNYNVTMGGRAVLDSSDSGNASVSATALFSFTASGVATPATPSAVIGAALHFTDTGVSASDYITAALEQTVSGTYTGTLSANDFIQVSLDNGASWHKATASAAGAWSYSGAIDTGNLTGGADGLLNGTLLARVSNNVGGNSGTASHSYIYYNSHPINISIGGNFTFSADTGTSSSDRITNSAAQTISGTYEGALLTGQTLQVSVDDGASWISATAASGVWQADATLVSGAHQVQARVTDAVGNTSGVAAADYQLLTGALSLSGRALTLADGSDTGVSSSDAITNNPQQVTLNVAGLHGLHAGDTIQIVDASHDSAVVGSYVIQSADLYYGDDYFSVSKFNPEARTTFDISLGTLADGAHTLAARILDMAGNTSSSASATAAITVDRKIPLLSATAPVEGATTDATSLTKLVFTFNENIAIADGTVVTISDDNNSDNTQEITLASNAASGKTLTIDLDSALVNGTHYTVRGAIVSDLAGNVGVTGDDSMLHFTTASGGSAPKLTYTDTAPASDTDAGSALHTDGVTNHHRISVTNLDPQGTWYYRLGTADSWHAGSGDGFDLDDGAYAMDQIQVKQTVSGVDSTVASIVQPLTVDTQPSTAIVTGTPNAFASGAASIDGFLSGSTDLPNEIVEITFDHGATWTKAATTYQASGQATWSLTGLSGQLTDNYGVRLSDQAGNVTAFAGQEEAAPTYYLSNNGVTYSHAGDNDSIVYGGSGADNIIVGNRAQVIGGDGDTVTSGSDAVITVGDYATVSTGGGTNVITAGAGAHINTGSGADIISISSVSGAIVGAGAGADTLRLTATTEASLTALSSSFSGIDTLSFDASDTNVLNIGSSAAVHSFTDSDTLTITALQSGSKVHLEQADWVAAGTQGDYNVYHDADGSGSITLLIGQNILVNISTS</sequence>
<keyword evidence="5" id="KW-1185">Reference proteome</keyword>